<dbReference type="EMBL" id="BSYI01000022">
    <property type="protein sequence ID" value="GMG83686.1"/>
    <property type="molecule type" value="Genomic_DNA"/>
</dbReference>
<comment type="caution">
    <text evidence="11">The sequence shown here is derived from an EMBL/GenBank/DDBJ whole genome shotgun (WGS) entry which is preliminary data.</text>
</comment>
<dbReference type="InterPro" id="IPR003730">
    <property type="entry name" value="Cu_polyphenol_OxRdtase"/>
</dbReference>
<sequence>MSQTPDTAALSPLRAAGLAPLPHGFFTRAGGVSTGLYESLNGGQGSDDDAAAVAENRARIAAHLGAGGLVTVAQVHSADAVAVAGPWAGETPRADAMASATPGIALGILTADCAPVLLADPAAGVVGAAHAGWRGALDGVLEAALDRMIGLGARRERIRAAIGPTISQAAYEVGPEFLERFLDEDPENARFFAGGDGGRARFDLPSYALSRLRGAGVEAEWTGHCTYRDPARFFSYRRATHEGAPDYGRLVAAIALPG</sequence>
<proteinExistence type="inferred from homology"/>
<dbReference type="PANTHER" id="PTHR30616">
    <property type="entry name" value="UNCHARACTERIZED PROTEIN YFIH"/>
    <property type="match status" value="1"/>
</dbReference>
<protein>
    <recommendedName>
        <fullName evidence="10">Purine nucleoside phosphorylase</fullName>
    </recommendedName>
</protein>
<dbReference type="InterPro" id="IPR011324">
    <property type="entry name" value="Cytotoxic_necrot_fac-like_cat"/>
</dbReference>
<evidence type="ECO:0000256" key="4">
    <source>
        <dbReference type="ARBA" id="ARBA00022723"/>
    </source>
</evidence>
<evidence type="ECO:0000256" key="5">
    <source>
        <dbReference type="ARBA" id="ARBA00022801"/>
    </source>
</evidence>
<keyword evidence="5" id="KW-0378">Hydrolase</keyword>
<reference evidence="11 12" key="1">
    <citation type="submission" date="2023-04" db="EMBL/GenBank/DDBJ databases">
        <title>Marinoamorphus aggregata gen. nov., sp. Nov., isolate from tissue of brittle star Ophioplocus japonicus.</title>
        <authorList>
            <person name="Kawano K."/>
            <person name="Sawayama S."/>
            <person name="Nakagawa S."/>
        </authorList>
    </citation>
    <scope>NUCLEOTIDE SEQUENCE [LARGE SCALE GENOMIC DNA]</scope>
    <source>
        <strain evidence="11 12">NKW23</strain>
    </source>
</reference>
<keyword evidence="6" id="KW-0862">Zinc</keyword>
<organism evidence="11 12">
    <name type="scientific">Paralimibaculum aggregatum</name>
    <dbReference type="NCBI Taxonomy" id="3036245"/>
    <lineage>
        <taxon>Bacteria</taxon>
        <taxon>Pseudomonadati</taxon>
        <taxon>Pseudomonadota</taxon>
        <taxon>Alphaproteobacteria</taxon>
        <taxon>Rhodobacterales</taxon>
        <taxon>Paracoccaceae</taxon>
        <taxon>Paralimibaculum</taxon>
    </lineage>
</organism>
<evidence type="ECO:0000256" key="6">
    <source>
        <dbReference type="ARBA" id="ARBA00022833"/>
    </source>
</evidence>
<dbReference type="InterPro" id="IPR038371">
    <property type="entry name" value="Cu_polyphenol_OxRdtase_sf"/>
</dbReference>
<dbReference type="NCBIfam" id="TIGR00726">
    <property type="entry name" value="peptidoglycan editing factor PgeF"/>
    <property type="match status" value="1"/>
</dbReference>
<dbReference type="CDD" id="cd16833">
    <property type="entry name" value="YfiH"/>
    <property type="match status" value="1"/>
</dbReference>
<dbReference type="SUPFAM" id="SSF64438">
    <property type="entry name" value="CNF1/YfiH-like putative cysteine hydrolases"/>
    <property type="match status" value="1"/>
</dbReference>
<evidence type="ECO:0000256" key="9">
    <source>
        <dbReference type="ARBA" id="ARBA00049893"/>
    </source>
</evidence>
<evidence type="ECO:0000256" key="3">
    <source>
        <dbReference type="ARBA" id="ARBA00022679"/>
    </source>
</evidence>
<evidence type="ECO:0000313" key="11">
    <source>
        <dbReference type="EMBL" id="GMG83686.1"/>
    </source>
</evidence>
<name>A0ABQ6LKA0_9RHOB</name>
<evidence type="ECO:0000256" key="2">
    <source>
        <dbReference type="ARBA" id="ARBA00007353"/>
    </source>
</evidence>
<evidence type="ECO:0000256" key="8">
    <source>
        <dbReference type="ARBA" id="ARBA00048968"/>
    </source>
</evidence>
<comment type="catalytic activity">
    <reaction evidence="8">
        <text>adenosine + phosphate = alpha-D-ribose 1-phosphate + adenine</text>
        <dbReference type="Rhea" id="RHEA:27642"/>
        <dbReference type="ChEBI" id="CHEBI:16335"/>
        <dbReference type="ChEBI" id="CHEBI:16708"/>
        <dbReference type="ChEBI" id="CHEBI:43474"/>
        <dbReference type="ChEBI" id="CHEBI:57720"/>
        <dbReference type="EC" id="2.4.2.1"/>
    </reaction>
    <physiologicalReaction direction="left-to-right" evidence="8">
        <dbReference type="Rhea" id="RHEA:27643"/>
    </physiologicalReaction>
</comment>
<accession>A0ABQ6LKA0</accession>
<comment type="catalytic activity">
    <reaction evidence="9">
        <text>S-methyl-5'-thioadenosine + phosphate = 5-(methylsulfanyl)-alpha-D-ribose 1-phosphate + adenine</text>
        <dbReference type="Rhea" id="RHEA:11852"/>
        <dbReference type="ChEBI" id="CHEBI:16708"/>
        <dbReference type="ChEBI" id="CHEBI:17509"/>
        <dbReference type="ChEBI" id="CHEBI:43474"/>
        <dbReference type="ChEBI" id="CHEBI:58533"/>
        <dbReference type="EC" id="2.4.2.28"/>
    </reaction>
    <physiologicalReaction direction="left-to-right" evidence="9">
        <dbReference type="Rhea" id="RHEA:11853"/>
    </physiologicalReaction>
</comment>
<dbReference type="RefSeq" id="WP_285672479.1">
    <property type="nucleotide sequence ID" value="NZ_BSYI01000022.1"/>
</dbReference>
<dbReference type="PANTHER" id="PTHR30616:SF2">
    <property type="entry name" value="PURINE NUCLEOSIDE PHOSPHORYLASE LACC1"/>
    <property type="match status" value="1"/>
</dbReference>
<dbReference type="Proteomes" id="UP001239909">
    <property type="component" value="Unassembled WGS sequence"/>
</dbReference>
<comment type="similarity">
    <text evidence="2 10">Belongs to the purine nucleoside phosphorylase YfiH/LACC1 family.</text>
</comment>
<dbReference type="Pfam" id="PF02578">
    <property type="entry name" value="Cu-oxidase_4"/>
    <property type="match status" value="1"/>
</dbReference>
<comment type="catalytic activity">
    <reaction evidence="7">
        <text>adenosine + H2O + H(+) = inosine + NH4(+)</text>
        <dbReference type="Rhea" id="RHEA:24408"/>
        <dbReference type="ChEBI" id="CHEBI:15377"/>
        <dbReference type="ChEBI" id="CHEBI:15378"/>
        <dbReference type="ChEBI" id="CHEBI:16335"/>
        <dbReference type="ChEBI" id="CHEBI:17596"/>
        <dbReference type="ChEBI" id="CHEBI:28938"/>
        <dbReference type="EC" id="3.5.4.4"/>
    </reaction>
    <physiologicalReaction direction="left-to-right" evidence="7">
        <dbReference type="Rhea" id="RHEA:24409"/>
    </physiologicalReaction>
</comment>
<keyword evidence="3" id="KW-0808">Transferase</keyword>
<gene>
    <name evidence="11" type="primary">pgeF</name>
    <name evidence="11" type="ORF">LNKW23_28990</name>
</gene>
<dbReference type="Gene3D" id="3.60.140.10">
    <property type="entry name" value="CNF1/YfiH-like putative cysteine hydrolases"/>
    <property type="match status" value="1"/>
</dbReference>
<evidence type="ECO:0000256" key="1">
    <source>
        <dbReference type="ARBA" id="ARBA00000553"/>
    </source>
</evidence>
<evidence type="ECO:0000256" key="10">
    <source>
        <dbReference type="RuleBase" id="RU361274"/>
    </source>
</evidence>
<comment type="catalytic activity">
    <reaction evidence="1">
        <text>inosine + phosphate = alpha-D-ribose 1-phosphate + hypoxanthine</text>
        <dbReference type="Rhea" id="RHEA:27646"/>
        <dbReference type="ChEBI" id="CHEBI:17368"/>
        <dbReference type="ChEBI" id="CHEBI:17596"/>
        <dbReference type="ChEBI" id="CHEBI:43474"/>
        <dbReference type="ChEBI" id="CHEBI:57720"/>
        <dbReference type="EC" id="2.4.2.1"/>
    </reaction>
    <physiologicalReaction direction="left-to-right" evidence="1">
        <dbReference type="Rhea" id="RHEA:27647"/>
    </physiologicalReaction>
</comment>
<keyword evidence="12" id="KW-1185">Reference proteome</keyword>
<evidence type="ECO:0000313" key="12">
    <source>
        <dbReference type="Proteomes" id="UP001239909"/>
    </source>
</evidence>
<evidence type="ECO:0000256" key="7">
    <source>
        <dbReference type="ARBA" id="ARBA00047989"/>
    </source>
</evidence>
<keyword evidence="4" id="KW-0479">Metal-binding</keyword>